<dbReference type="Gene3D" id="3.40.50.300">
    <property type="entry name" value="P-loop containing nucleotide triphosphate hydrolases"/>
    <property type="match status" value="1"/>
</dbReference>
<protein>
    <submittedName>
        <fullName evidence="1">Uncharacterized protein</fullName>
    </submittedName>
</protein>
<dbReference type="GO" id="GO:0016020">
    <property type="term" value="C:membrane"/>
    <property type="evidence" value="ECO:0007669"/>
    <property type="project" value="InterPro"/>
</dbReference>
<dbReference type="EMBL" id="JABSTV010001249">
    <property type="protein sequence ID" value="KAH7963278.1"/>
    <property type="molecule type" value="Genomic_DNA"/>
</dbReference>
<organism evidence="1 2">
    <name type="scientific">Rhipicephalus sanguineus</name>
    <name type="common">Brown dog tick</name>
    <name type="synonym">Ixodes sanguineus</name>
    <dbReference type="NCBI Taxonomy" id="34632"/>
    <lineage>
        <taxon>Eukaryota</taxon>
        <taxon>Metazoa</taxon>
        <taxon>Ecdysozoa</taxon>
        <taxon>Arthropoda</taxon>
        <taxon>Chelicerata</taxon>
        <taxon>Arachnida</taxon>
        <taxon>Acari</taxon>
        <taxon>Parasitiformes</taxon>
        <taxon>Ixodida</taxon>
        <taxon>Ixodoidea</taxon>
        <taxon>Ixodidae</taxon>
        <taxon>Rhipicephalinae</taxon>
        <taxon>Rhipicephalus</taxon>
        <taxon>Rhipicephalus</taxon>
    </lineage>
</organism>
<reference evidence="1" key="1">
    <citation type="journal article" date="2020" name="Cell">
        <title>Large-Scale Comparative Analyses of Tick Genomes Elucidate Their Genetic Diversity and Vector Capacities.</title>
        <authorList>
            <consortium name="Tick Genome and Microbiome Consortium (TIGMIC)"/>
            <person name="Jia N."/>
            <person name="Wang J."/>
            <person name="Shi W."/>
            <person name="Du L."/>
            <person name="Sun Y."/>
            <person name="Zhan W."/>
            <person name="Jiang J.F."/>
            <person name="Wang Q."/>
            <person name="Zhang B."/>
            <person name="Ji P."/>
            <person name="Bell-Sakyi L."/>
            <person name="Cui X.M."/>
            <person name="Yuan T.T."/>
            <person name="Jiang B.G."/>
            <person name="Yang W.F."/>
            <person name="Lam T.T."/>
            <person name="Chang Q.C."/>
            <person name="Ding S.J."/>
            <person name="Wang X.J."/>
            <person name="Zhu J.G."/>
            <person name="Ruan X.D."/>
            <person name="Zhao L."/>
            <person name="Wei J.T."/>
            <person name="Ye R.Z."/>
            <person name="Que T.C."/>
            <person name="Du C.H."/>
            <person name="Zhou Y.H."/>
            <person name="Cheng J.X."/>
            <person name="Dai P.F."/>
            <person name="Guo W.B."/>
            <person name="Han X.H."/>
            <person name="Huang E.J."/>
            <person name="Li L.F."/>
            <person name="Wei W."/>
            <person name="Gao Y.C."/>
            <person name="Liu J.Z."/>
            <person name="Shao H.Z."/>
            <person name="Wang X."/>
            <person name="Wang C.C."/>
            <person name="Yang T.C."/>
            <person name="Huo Q.B."/>
            <person name="Li W."/>
            <person name="Chen H.Y."/>
            <person name="Chen S.E."/>
            <person name="Zhou L.G."/>
            <person name="Ni X.B."/>
            <person name="Tian J.H."/>
            <person name="Sheng Y."/>
            <person name="Liu T."/>
            <person name="Pan Y.S."/>
            <person name="Xia L.Y."/>
            <person name="Li J."/>
            <person name="Zhao F."/>
            <person name="Cao W.C."/>
        </authorList>
    </citation>
    <scope>NUCLEOTIDE SEQUENCE</scope>
    <source>
        <strain evidence="1">Rsan-2018</strain>
    </source>
</reference>
<dbReference type="GO" id="GO:0140359">
    <property type="term" value="F:ABC-type transporter activity"/>
    <property type="evidence" value="ECO:0007669"/>
    <property type="project" value="InterPro"/>
</dbReference>
<dbReference type="PANTHER" id="PTHR19229:SF250">
    <property type="entry name" value="ABC TRANSPORTER DOMAIN-CONTAINING PROTEIN-RELATED"/>
    <property type="match status" value="1"/>
</dbReference>
<dbReference type="InterPro" id="IPR026082">
    <property type="entry name" value="ABCA"/>
</dbReference>
<evidence type="ECO:0000313" key="2">
    <source>
        <dbReference type="Proteomes" id="UP000821837"/>
    </source>
</evidence>
<gene>
    <name evidence="1" type="ORF">HPB52_020425</name>
</gene>
<dbReference type="GO" id="GO:0005319">
    <property type="term" value="F:lipid transporter activity"/>
    <property type="evidence" value="ECO:0007669"/>
    <property type="project" value="TreeGrafter"/>
</dbReference>
<dbReference type="AlphaFoldDB" id="A0A9D4Q2D5"/>
<dbReference type="SUPFAM" id="SSF52540">
    <property type="entry name" value="P-loop containing nucleoside triphosphate hydrolases"/>
    <property type="match status" value="1"/>
</dbReference>
<dbReference type="Proteomes" id="UP000821837">
    <property type="component" value="Chromosome 3"/>
</dbReference>
<evidence type="ECO:0000313" key="1">
    <source>
        <dbReference type="EMBL" id="KAH7963278.1"/>
    </source>
</evidence>
<comment type="caution">
    <text evidence="1">The sequence shown here is derived from an EMBL/GenBank/DDBJ whole genome shotgun (WGS) entry which is preliminary data.</text>
</comment>
<dbReference type="VEuPathDB" id="VectorBase:RSAN_035152"/>
<name>A0A9D4Q2D5_RHISA</name>
<dbReference type="PANTHER" id="PTHR19229">
    <property type="entry name" value="ATP-BINDING CASSETTE TRANSPORTER SUBFAMILY A ABCA"/>
    <property type="match status" value="1"/>
</dbReference>
<keyword evidence="2" id="KW-1185">Reference proteome</keyword>
<reference evidence="1" key="2">
    <citation type="submission" date="2021-09" db="EMBL/GenBank/DDBJ databases">
        <authorList>
            <person name="Jia N."/>
            <person name="Wang J."/>
            <person name="Shi W."/>
            <person name="Du L."/>
            <person name="Sun Y."/>
            <person name="Zhan W."/>
            <person name="Jiang J."/>
            <person name="Wang Q."/>
            <person name="Zhang B."/>
            <person name="Ji P."/>
            <person name="Sakyi L.B."/>
            <person name="Cui X."/>
            <person name="Yuan T."/>
            <person name="Jiang B."/>
            <person name="Yang W."/>
            <person name="Lam T.T.-Y."/>
            <person name="Chang Q."/>
            <person name="Ding S."/>
            <person name="Wang X."/>
            <person name="Zhu J."/>
            <person name="Ruan X."/>
            <person name="Zhao L."/>
            <person name="Wei J."/>
            <person name="Que T."/>
            <person name="Du C."/>
            <person name="Cheng J."/>
            <person name="Dai P."/>
            <person name="Han X."/>
            <person name="Huang E."/>
            <person name="Gao Y."/>
            <person name="Liu J."/>
            <person name="Shao H."/>
            <person name="Ye R."/>
            <person name="Li L."/>
            <person name="Wei W."/>
            <person name="Wang X."/>
            <person name="Wang C."/>
            <person name="Huo Q."/>
            <person name="Li W."/>
            <person name="Guo W."/>
            <person name="Chen H."/>
            <person name="Chen S."/>
            <person name="Zhou L."/>
            <person name="Zhou L."/>
            <person name="Ni X."/>
            <person name="Tian J."/>
            <person name="Zhou Y."/>
            <person name="Sheng Y."/>
            <person name="Liu T."/>
            <person name="Pan Y."/>
            <person name="Xia L."/>
            <person name="Li J."/>
            <person name="Zhao F."/>
            <person name="Cao W."/>
        </authorList>
    </citation>
    <scope>NUCLEOTIDE SEQUENCE</scope>
    <source>
        <strain evidence="1">Rsan-2018</strain>
        <tissue evidence="1">Larvae</tissue>
    </source>
</reference>
<dbReference type="InterPro" id="IPR027417">
    <property type="entry name" value="P-loop_NTPase"/>
</dbReference>
<accession>A0A9D4Q2D5</accession>
<proteinExistence type="predicted"/>
<sequence>MLLLDEPTVGCDTEARNALWHAILKNRGQRGILLATNSIEEADILGDRSAIISSGSVRCCGSSIFLRRKYGIGYRLHMTTTEMPNVKHIIGFLKTVVEGAEVFLRRRGFLVFSLGNPEHTKLVQLLKAIEANKRNLGIFTMGLAATSLEDVLLK</sequence>